<protein>
    <submittedName>
        <fullName evidence="3">Uncharacterized protein</fullName>
    </submittedName>
</protein>
<gene>
    <name evidence="3" type="ORF">WJX72_002040</name>
</gene>
<keyword evidence="2" id="KW-0732">Signal</keyword>
<dbReference type="EMBL" id="JALJOR010000006">
    <property type="protein sequence ID" value="KAK9815343.1"/>
    <property type="molecule type" value="Genomic_DNA"/>
</dbReference>
<dbReference type="AlphaFoldDB" id="A0AAW1PZH0"/>
<feature type="chain" id="PRO_5043934745" evidence="2">
    <location>
        <begin position="28"/>
        <end position="281"/>
    </location>
</feature>
<organism evidence="3 4">
    <name type="scientific">[Myrmecia] bisecta</name>
    <dbReference type="NCBI Taxonomy" id="41462"/>
    <lineage>
        <taxon>Eukaryota</taxon>
        <taxon>Viridiplantae</taxon>
        <taxon>Chlorophyta</taxon>
        <taxon>core chlorophytes</taxon>
        <taxon>Trebouxiophyceae</taxon>
        <taxon>Trebouxiales</taxon>
        <taxon>Trebouxiaceae</taxon>
        <taxon>Myrmecia</taxon>
    </lineage>
</organism>
<evidence type="ECO:0000313" key="4">
    <source>
        <dbReference type="Proteomes" id="UP001489004"/>
    </source>
</evidence>
<evidence type="ECO:0000313" key="3">
    <source>
        <dbReference type="EMBL" id="KAK9815343.1"/>
    </source>
</evidence>
<dbReference type="Proteomes" id="UP001489004">
    <property type="component" value="Unassembled WGS sequence"/>
</dbReference>
<name>A0AAW1PZH0_9CHLO</name>
<feature type="signal peptide" evidence="2">
    <location>
        <begin position="1"/>
        <end position="27"/>
    </location>
</feature>
<comment type="caution">
    <text evidence="3">The sequence shown here is derived from an EMBL/GenBank/DDBJ whole genome shotgun (WGS) entry which is preliminary data.</text>
</comment>
<accession>A0AAW1PZH0</accession>
<evidence type="ECO:0000256" key="1">
    <source>
        <dbReference type="SAM" id="MobiDB-lite"/>
    </source>
</evidence>
<keyword evidence="4" id="KW-1185">Reference proteome</keyword>
<sequence length="281" mass="31798">MSWDTLRPISFIVACCLLLLTIVGSEASKPLIASHKQLHAVGRRLLEPQGMPHRKPTFGVKTCMAEEQCISEFCGKGYEHTANKFPYTIDYDKTSQPDSTTFIFQVCNKWCDEQAEFCEALAAWTLRLDTELVRNGHFIAGADPGGRLISKCEETGLGYRWEADQLRSLHEHIPWAGDRCVNFTMTVRHDEHMTGNFWLTDICQQNIDIVATKNGKTMFAQTSMVVTKDKYSDVGSCLVHFQTKSGTYGFTLLEDKEFSLRDRRPPENAPADIKPDHLPET</sequence>
<evidence type="ECO:0000256" key="2">
    <source>
        <dbReference type="SAM" id="SignalP"/>
    </source>
</evidence>
<proteinExistence type="predicted"/>
<feature type="region of interest" description="Disordered" evidence="1">
    <location>
        <begin position="261"/>
        <end position="281"/>
    </location>
</feature>
<reference evidence="3 4" key="1">
    <citation type="journal article" date="2024" name="Nat. Commun.">
        <title>Phylogenomics reveals the evolutionary origins of lichenization in chlorophyte algae.</title>
        <authorList>
            <person name="Puginier C."/>
            <person name="Libourel C."/>
            <person name="Otte J."/>
            <person name="Skaloud P."/>
            <person name="Haon M."/>
            <person name="Grisel S."/>
            <person name="Petersen M."/>
            <person name="Berrin J.G."/>
            <person name="Delaux P.M."/>
            <person name="Dal Grande F."/>
            <person name="Keller J."/>
        </authorList>
    </citation>
    <scope>NUCLEOTIDE SEQUENCE [LARGE SCALE GENOMIC DNA]</scope>
    <source>
        <strain evidence="3 4">SAG 2043</strain>
    </source>
</reference>